<evidence type="ECO:0000313" key="2">
    <source>
        <dbReference type="EMBL" id="EXJ10155.1"/>
    </source>
</evidence>
<dbReference type="OrthoDB" id="8673673at2"/>
<organism evidence="2 3">
    <name type="scientific">Nitrincola nitratireducens</name>
    <dbReference type="NCBI Taxonomy" id="1229521"/>
    <lineage>
        <taxon>Bacteria</taxon>
        <taxon>Pseudomonadati</taxon>
        <taxon>Pseudomonadota</taxon>
        <taxon>Gammaproteobacteria</taxon>
        <taxon>Oceanospirillales</taxon>
        <taxon>Oceanospirillaceae</taxon>
        <taxon>Nitrincola</taxon>
    </lineage>
</organism>
<protein>
    <submittedName>
        <fullName evidence="2">Protocatechuate 4,5-dioxygenase beta chain</fullName>
        <ecNumber evidence="2">1.13.11.8</ecNumber>
    </submittedName>
</protein>
<dbReference type="InterPro" id="IPR004183">
    <property type="entry name" value="Xdiol_dOase_suB"/>
</dbReference>
<keyword evidence="3" id="KW-1185">Reference proteome</keyword>
<dbReference type="Proteomes" id="UP000019464">
    <property type="component" value="Unassembled WGS sequence"/>
</dbReference>
<feature type="domain" description="Extradiol ring-cleavage dioxygenase class III enzyme subunit B" evidence="1">
    <location>
        <begin position="8"/>
        <end position="271"/>
    </location>
</feature>
<dbReference type="NCBIfam" id="NF009902">
    <property type="entry name" value="PRK13365.1"/>
    <property type="match status" value="1"/>
</dbReference>
<dbReference type="STRING" id="1229521.D791_02924"/>
<gene>
    <name evidence="2" type="primary">ligB_3</name>
    <name evidence="2" type="ORF">D791_02924</name>
</gene>
<dbReference type="PATRIC" id="fig|1229521.3.peg.2957"/>
<comment type="caution">
    <text evidence="2">The sequence shown here is derived from an EMBL/GenBank/DDBJ whole genome shotgun (WGS) entry which is preliminary data.</text>
</comment>
<proteinExistence type="predicted"/>
<dbReference type="Gene3D" id="3.40.830.10">
    <property type="entry name" value="LigB-like"/>
    <property type="match status" value="1"/>
</dbReference>
<dbReference type="EMBL" id="AONB01000016">
    <property type="protein sequence ID" value="EXJ10155.1"/>
    <property type="molecule type" value="Genomic_DNA"/>
</dbReference>
<dbReference type="RefSeq" id="WP_036512557.1">
    <property type="nucleotide sequence ID" value="NZ_AONB01000016.1"/>
</dbReference>
<dbReference type="SUPFAM" id="SSF53213">
    <property type="entry name" value="LigB-like"/>
    <property type="match status" value="1"/>
</dbReference>
<reference evidence="2 3" key="2">
    <citation type="journal article" date="2015" name="Syst. Appl. Microbiol.">
        <title>Nitrincola nitratireducens sp. nov. isolated from a haloalkaline crater lake.</title>
        <authorList>
            <person name="Singh A."/>
            <person name="Vaidya B."/>
            <person name="Tanuku N.R."/>
            <person name="Pinnaka A.K."/>
        </authorList>
    </citation>
    <scope>NUCLEOTIDE SEQUENCE [LARGE SCALE GENOMIC DNA]</scope>
    <source>
        <strain evidence="2 3">AK23</strain>
    </source>
</reference>
<name>W9VHQ9_9GAMM</name>
<evidence type="ECO:0000259" key="1">
    <source>
        <dbReference type="Pfam" id="PF02900"/>
    </source>
</evidence>
<reference evidence="3" key="1">
    <citation type="submission" date="2012-11" db="EMBL/GenBank/DDBJ databases">
        <authorList>
            <person name="Singh A."/>
            <person name="Pinnaka A.K."/>
            <person name="Vaidya B."/>
        </authorList>
    </citation>
    <scope>NUCLEOTIDE SEQUENCE [LARGE SCALE GENOMIC DNA]</scope>
    <source>
        <strain evidence="3">AK23</strain>
    </source>
</reference>
<keyword evidence="2" id="KW-0223">Dioxygenase</keyword>
<dbReference type="NCBIfam" id="NF009901">
    <property type="entry name" value="PRK13364.1"/>
    <property type="match status" value="1"/>
</dbReference>
<dbReference type="Pfam" id="PF02900">
    <property type="entry name" value="LigB"/>
    <property type="match status" value="1"/>
</dbReference>
<evidence type="ECO:0000313" key="3">
    <source>
        <dbReference type="Proteomes" id="UP000019464"/>
    </source>
</evidence>
<dbReference type="GO" id="GO:0008198">
    <property type="term" value="F:ferrous iron binding"/>
    <property type="evidence" value="ECO:0007669"/>
    <property type="project" value="InterPro"/>
</dbReference>
<dbReference type="AlphaFoldDB" id="W9VHQ9"/>
<dbReference type="GO" id="GO:0018579">
    <property type="term" value="F:protocatechuate 4,5-dioxygenase activity"/>
    <property type="evidence" value="ECO:0007669"/>
    <property type="project" value="UniProtKB-EC"/>
</dbReference>
<dbReference type="EC" id="1.13.11.8" evidence="2"/>
<keyword evidence="2" id="KW-0560">Oxidoreductase</keyword>
<sequence length="282" mass="31122">MAKILGGIATSHIPAIGMAMDKQLEQTPYWKAFFESYPPIREWLNAQAPDIAIIFYNDHGLEFFHDKKPTFAIGAAPEYHNADEGWGIQPIPPVTGETELSWHIINELIAAEFDITVCQEMRVDHGLTVPLTLMWPGHQYGHVKVIPIAINCERHPMPTPARCFKLGQAVGAAVHSYTGSEKVIIMGTGGLSHQLDGERAGFINKPFDLYCMDKIVHEPEALTRLSIHDLVREAGAQGVELNMWLAMRGALEGGVLTELHRSYHLPISNTGAGVQLLAMNEG</sequence>
<accession>W9VHQ9</accession>